<evidence type="ECO:0000313" key="1">
    <source>
        <dbReference type="EMBL" id="KAG5458596.1"/>
    </source>
</evidence>
<reference evidence="1 2" key="1">
    <citation type="journal article" name="Sci. Rep.">
        <title>Genome-scale phylogenetic analyses confirm Olpidium as the closest living zoosporic fungus to the non-flagellated, terrestrial fungi.</title>
        <authorList>
            <person name="Chang Y."/>
            <person name="Rochon D."/>
            <person name="Sekimoto S."/>
            <person name="Wang Y."/>
            <person name="Chovatia M."/>
            <person name="Sandor L."/>
            <person name="Salamov A."/>
            <person name="Grigoriev I.V."/>
            <person name="Stajich J.E."/>
            <person name="Spatafora J.W."/>
        </authorList>
    </citation>
    <scope>NUCLEOTIDE SEQUENCE [LARGE SCALE GENOMIC DNA]</scope>
    <source>
        <strain evidence="1">S191</strain>
    </source>
</reference>
<proteinExistence type="predicted"/>
<accession>A0A8H7ZSL1</accession>
<dbReference type="Proteomes" id="UP000673691">
    <property type="component" value="Unassembled WGS sequence"/>
</dbReference>
<gene>
    <name evidence="1" type="ORF">BJ554DRAFT_1152</name>
</gene>
<sequence>MRQSRFCRRLLGPFCLYKRALRILPTLQQPPCQLRAKPSTTTLAIIDGSLCRSWTARLPRECLI</sequence>
<organism evidence="1 2">
    <name type="scientific">Olpidium bornovanus</name>
    <dbReference type="NCBI Taxonomy" id="278681"/>
    <lineage>
        <taxon>Eukaryota</taxon>
        <taxon>Fungi</taxon>
        <taxon>Fungi incertae sedis</taxon>
        <taxon>Olpidiomycota</taxon>
        <taxon>Olpidiomycotina</taxon>
        <taxon>Olpidiomycetes</taxon>
        <taxon>Olpidiales</taxon>
        <taxon>Olpidiaceae</taxon>
        <taxon>Olpidium</taxon>
    </lineage>
</organism>
<name>A0A8H7ZSL1_9FUNG</name>
<comment type="caution">
    <text evidence="1">The sequence shown here is derived from an EMBL/GenBank/DDBJ whole genome shotgun (WGS) entry which is preliminary data.</text>
</comment>
<dbReference type="EMBL" id="JAEFCI010008235">
    <property type="protein sequence ID" value="KAG5458596.1"/>
    <property type="molecule type" value="Genomic_DNA"/>
</dbReference>
<dbReference type="AlphaFoldDB" id="A0A8H7ZSL1"/>
<evidence type="ECO:0000313" key="2">
    <source>
        <dbReference type="Proteomes" id="UP000673691"/>
    </source>
</evidence>
<protein>
    <submittedName>
        <fullName evidence="1">Uncharacterized protein</fullName>
    </submittedName>
</protein>
<keyword evidence="2" id="KW-1185">Reference proteome</keyword>